<evidence type="ECO:0000259" key="2">
    <source>
        <dbReference type="Pfam" id="PF03795"/>
    </source>
</evidence>
<organism evidence="3 4">
    <name type="scientific">Agrobacterium deltaense Zutra 3/1</name>
    <dbReference type="NCBI Taxonomy" id="1183427"/>
    <lineage>
        <taxon>Bacteria</taxon>
        <taxon>Pseudomonadati</taxon>
        <taxon>Pseudomonadota</taxon>
        <taxon>Alphaproteobacteria</taxon>
        <taxon>Hyphomicrobiales</taxon>
        <taxon>Rhizobiaceae</taxon>
        <taxon>Rhizobium/Agrobacterium group</taxon>
        <taxon>Agrobacterium</taxon>
    </lineage>
</organism>
<accession>A0A1S7QGL1</accession>
<feature type="domain" description="YCII-related" evidence="2">
    <location>
        <begin position="10"/>
        <end position="100"/>
    </location>
</feature>
<evidence type="ECO:0000313" key="3">
    <source>
        <dbReference type="EMBL" id="CUX36608.1"/>
    </source>
</evidence>
<dbReference type="AlphaFoldDB" id="A0A1S7QGL1"/>
<dbReference type="RefSeq" id="WP_080815835.1">
    <property type="nucleotide sequence ID" value="NZ_LT009748.1"/>
</dbReference>
<evidence type="ECO:0000256" key="1">
    <source>
        <dbReference type="ARBA" id="ARBA00007689"/>
    </source>
</evidence>
<dbReference type="EMBL" id="FBWG01000020">
    <property type="protein sequence ID" value="CUX36608.1"/>
    <property type="molecule type" value="Genomic_DNA"/>
</dbReference>
<dbReference type="SUPFAM" id="SSF54909">
    <property type="entry name" value="Dimeric alpha+beta barrel"/>
    <property type="match status" value="1"/>
</dbReference>
<dbReference type="Pfam" id="PF03795">
    <property type="entry name" value="YCII"/>
    <property type="match status" value="1"/>
</dbReference>
<comment type="similarity">
    <text evidence="1">Belongs to the YciI family.</text>
</comment>
<proteinExistence type="inferred from homology"/>
<evidence type="ECO:0000313" key="4">
    <source>
        <dbReference type="Proteomes" id="UP000191987"/>
    </source>
</evidence>
<protein>
    <submittedName>
        <fullName evidence="3">YciI-like protein</fullName>
    </submittedName>
</protein>
<dbReference type="InterPro" id="IPR011008">
    <property type="entry name" value="Dimeric_a/b-barrel"/>
</dbReference>
<gene>
    <name evidence="3" type="ORF">AGR7C_Cc30028</name>
</gene>
<dbReference type="Proteomes" id="UP000191987">
    <property type="component" value="Unassembled WGS sequence"/>
</dbReference>
<dbReference type="InterPro" id="IPR005545">
    <property type="entry name" value="YCII"/>
</dbReference>
<sequence>MSGGSDRTRLYVRFAESDPAAAAQRAAQIEAHKAHLRNGEAMAEGFRILVSGPMSAIAEGPSAALIIAQARSIEDVIAFSDADPFVIHGVYNRIHILSWTPTLSTISGLGPG</sequence>
<reference evidence="3 4" key="1">
    <citation type="submission" date="2016-01" db="EMBL/GenBank/DDBJ databases">
        <authorList>
            <person name="Oliw E.H."/>
        </authorList>
    </citation>
    <scope>NUCLEOTIDE SEQUENCE [LARGE SCALE GENOMIC DNA]</scope>
    <source>
        <strain evidence="3 4">Zutra 3-1</strain>
    </source>
</reference>
<dbReference type="Gene3D" id="3.30.70.1060">
    <property type="entry name" value="Dimeric alpha+beta barrel"/>
    <property type="match status" value="1"/>
</dbReference>
<name>A0A1S7QGL1_9HYPH</name>